<evidence type="ECO:0000313" key="5">
    <source>
        <dbReference type="EMBL" id="CAF3541358.1"/>
    </source>
</evidence>
<comment type="similarity">
    <text evidence="1">Belongs to the short-chain dehydrogenases/reductases (SDR) family.</text>
</comment>
<dbReference type="GO" id="GO:0016616">
    <property type="term" value="F:oxidoreductase activity, acting on the CH-OH group of donors, NAD or NADP as acceptor"/>
    <property type="evidence" value="ECO:0007669"/>
    <property type="project" value="UniProtKB-ARBA"/>
</dbReference>
<dbReference type="Proteomes" id="UP000663829">
    <property type="component" value="Unassembled WGS sequence"/>
</dbReference>
<dbReference type="OrthoDB" id="153074at2759"/>
<dbReference type="Gene3D" id="3.40.50.720">
    <property type="entry name" value="NAD(P)-binding Rossmann-like Domain"/>
    <property type="match status" value="1"/>
</dbReference>
<reference evidence="4" key="1">
    <citation type="submission" date="2021-02" db="EMBL/GenBank/DDBJ databases">
        <authorList>
            <person name="Nowell W R."/>
        </authorList>
    </citation>
    <scope>NUCLEOTIDE SEQUENCE</scope>
</reference>
<dbReference type="Pfam" id="PF00106">
    <property type="entry name" value="adh_short"/>
    <property type="match status" value="1"/>
</dbReference>
<name>A0A814H810_9BILA</name>
<dbReference type="PANTHER" id="PTHR43008">
    <property type="entry name" value="BENZIL REDUCTASE"/>
    <property type="match status" value="1"/>
</dbReference>
<keyword evidence="2" id="KW-0560">Oxidoreductase</keyword>
<dbReference type="EMBL" id="CAJOBC010003331">
    <property type="protein sequence ID" value="CAF3778298.1"/>
    <property type="molecule type" value="Genomic_DNA"/>
</dbReference>
<evidence type="ECO:0008006" key="8">
    <source>
        <dbReference type="Google" id="ProtNLM"/>
    </source>
</evidence>
<gene>
    <name evidence="4" type="ORF">GPM918_LOCUS14066</name>
    <name evidence="3" type="ORF">OVA965_LOCUS2580</name>
    <name evidence="6" type="ORF">SRO942_LOCUS14065</name>
    <name evidence="5" type="ORF">TMI583_LOCUS2580</name>
</gene>
<dbReference type="EMBL" id="CAJNOQ010003332">
    <property type="protein sequence ID" value="CAF1007086.1"/>
    <property type="molecule type" value="Genomic_DNA"/>
</dbReference>
<dbReference type="InterPro" id="IPR036291">
    <property type="entry name" value="NAD(P)-bd_dom_sf"/>
</dbReference>
<evidence type="ECO:0000313" key="3">
    <source>
        <dbReference type="EMBL" id="CAF0761577.1"/>
    </source>
</evidence>
<evidence type="ECO:0000256" key="2">
    <source>
        <dbReference type="ARBA" id="ARBA00023002"/>
    </source>
</evidence>
<dbReference type="PANTHER" id="PTHR43008:SF8">
    <property type="entry name" value="BENZIL REDUCTASE ((S)-BENZOIN FORMING) IRC24"/>
    <property type="match status" value="1"/>
</dbReference>
<dbReference type="InterPro" id="IPR002347">
    <property type="entry name" value="SDR_fam"/>
</dbReference>
<dbReference type="Proteomes" id="UP000681722">
    <property type="component" value="Unassembled WGS sequence"/>
</dbReference>
<sequence>MTSTNRKVIVVTGASRGIGLAYVRHIVFLSKLDFQFDIVMTASKEQPLMAEFDKLLNEINENGLNHRLLPIVADLSENVIESCRKIKEKIIETFESKIDTVLFNAAVLTPLKKVSNMSDDDYKELEKLFSVNLLSVIKLANELIPMMNIIDGKFFFMSSGAALKGMSACTGYCVSKAGLNMFCQTLALENPHLFSLAISPGPVETRMQQFIRNYGHTEMSANDYNYCIMLHQDGKLNNTELLAAKFINACCLLAPREWNGEYLHIKDEKAINLINQYEKKFC</sequence>
<dbReference type="EMBL" id="CAJOBA010000560">
    <property type="protein sequence ID" value="CAF3541358.1"/>
    <property type="molecule type" value="Genomic_DNA"/>
</dbReference>
<evidence type="ECO:0000313" key="4">
    <source>
        <dbReference type="EMBL" id="CAF1007086.1"/>
    </source>
</evidence>
<dbReference type="Proteomes" id="UP000677228">
    <property type="component" value="Unassembled WGS sequence"/>
</dbReference>
<dbReference type="GO" id="GO:0050664">
    <property type="term" value="F:oxidoreductase activity, acting on NAD(P)H, oxygen as acceptor"/>
    <property type="evidence" value="ECO:0007669"/>
    <property type="project" value="TreeGrafter"/>
</dbReference>
<evidence type="ECO:0000313" key="7">
    <source>
        <dbReference type="Proteomes" id="UP000663829"/>
    </source>
</evidence>
<evidence type="ECO:0000256" key="1">
    <source>
        <dbReference type="ARBA" id="ARBA00006484"/>
    </source>
</evidence>
<dbReference type="EMBL" id="CAJNOK010000560">
    <property type="protein sequence ID" value="CAF0761577.1"/>
    <property type="molecule type" value="Genomic_DNA"/>
</dbReference>
<proteinExistence type="inferred from homology"/>
<dbReference type="Proteomes" id="UP000682733">
    <property type="component" value="Unassembled WGS sequence"/>
</dbReference>
<accession>A0A814H810</accession>
<dbReference type="PROSITE" id="PS00061">
    <property type="entry name" value="ADH_SHORT"/>
    <property type="match status" value="1"/>
</dbReference>
<dbReference type="InterPro" id="IPR020904">
    <property type="entry name" value="Sc_DH/Rdtase_CS"/>
</dbReference>
<keyword evidence="7" id="KW-1185">Reference proteome</keyword>
<protein>
    <recommendedName>
        <fullName evidence="8">Sepiapterin reductase</fullName>
    </recommendedName>
</protein>
<organism evidence="4 7">
    <name type="scientific">Didymodactylos carnosus</name>
    <dbReference type="NCBI Taxonomy" id="1234261"/>
    <lineage>
        <taxon>Eukaryota</taxon>
        <taxon>Metazoa</taxon>
        <taxon>Spiralia</taxon>
        <taxon>Gnathifera</taxon>
        <taxon>Rotifera</taxon>
        <taxon>Eurotatoria</taxon>
        <taxon>Bdelloidea</taxon>
        <taxon>Philodinida</taxon>
        <taxon>Philodinidae</taxon>
        <taxon>Didymodactylos</taxon>
    </lineage>
</organism>
<comment type="caution">
    <text evidence="4">The sequence shown here is derived from an EMBL/GenBank/DDBJ whole genome shotgun (WGS) entry which is preliminary data.</text>
</comment>
<dbReference type="PRINTS" id="PR00081">
    <property type="entry name" value="GDHRDH"/>
</dbReference>
<dbReference type="AlphaFoldDB" id="A0A814H810"/>
<dbReference type="SUPFAM" id="SSF51735">
    <property type="entry name" value="NAD(P)-binding Rossmann-fold domains"/>
    <property type="match status" value="1"/>
</dbReference>
<evidence type="ECO:0000313" key="6">
    <source>
        <dbReference type="EMBL" id="CAF3778298.1"/>
    </source>
</evidence>